<keyword evidence="4 6" id="KW-0238">DNA-binding</keyword>
<comment type="function">
    <text evidence="1 6">Required for the transposition of the insertion element.</text>
</comment>
<reference evidence="7 8" key="1">
    <citation type="submission" date="2016-02" db="EMBL/GenBank/DDBJ databases">
        <title>Complete genome sequencing and analysis of ATSB10, Dyella thiooxydans isolated from rhizosphere soil of sunflower (Helianthus annuus L.).</title>
        <authorList>
            <person name="Lee Y."/>
            <person name="Hwangbo K."/>
            <person name="Chung H."/>
            <person name="Yoo J."/>
            <person name="Kim K.Y."/>
            <person name="Sa T.M."/>
            <person name="Um Y."/>
            <person name="Madhaiyan M."/>
        </authorList>
    </citation>
    <scope>NUCLEOTIDE SEQUENCE [LARGE SCALE GENOMIC DNA]</scope>
    <source>
        <strain evidence="7 8">ATSB10</strain>
    </source>
</reference>
<proteinExistence type="inferred from homology"/>
<dbReference type="Pfam" id="PF00872">
    <property type="entry name" value="Transposase_mut"/>
    <property type="match status" value="1"/>
</dbReference>
<dbReference type="GO" id="GO:0003677">
    <property type="term" value="F:DNA binding"/>
    <property type="evidence" value="ECO:0007669"/>
    <property type="project" value="UniProtKB-UniRule"/>
</dbReference>
<organism evidence="7 8">
    <name type="scientific">Dyella thiooxydans</name>
    <dbReference type="NCBI Taxonomy" id="445710"/>
    <lineage>
        <taxon>Bacteria</taxon>
        <taxon>Pseudomonadati</taxon>
        <taxon>Pseudomonadota</taxon>
        <taxon>Gammaproteobacteria</taxon>
        <taxon>Lysobacterales</taxon>
        <taxon>Rhodanobacteraceae</taxon>
        <taxon>Dyella</taxon>
    </lineage>
</organism>
<accession>A0A160N0D1</accession>
<comment type="similarity">
    <text evidence="2 6">Belongs to the transposase mutator family.</text>
</comment>
<evidence type="ECO:0000256" key="6">
    <source>
        <dbReference type="RuleBase" id="RU365089"/>
    </source>
</evidence>
<dbReference type="EMBL" id="CP014841">
    <property type="protein sequence ID" value="AND68648.1"/>
    <property type="molecule type" value="Genomic_DNA"/>
</dbReference>
<sequence>MSPSLIFSVTDAVIDEVKAWQGRPLDPVYLIVYLDCIHVKVREGAVLVKAVYLAIGITIVGEKEVLGLLLAQTEGAKVWLQVVT</sequence>
<dbReference type="AlphaFoldDB" id="A0A160N0D1"/>
<evidence type="ECO:0000313" key="7">
    <source>
        <dbReference type="EMBL" id="AND68648.1"/>
    </source>
</evidence>
<gene>
    <name evidence="7" type="ORF">ATSB10_11940</name>
</gene>
<evidence type="ECO:0000313" key="8">
    <source>
        <dbReference type="Proteomes" id="UP000077255"/>
    </source>
</evidence>
<dbReference type="PATRIC" id="fig|445710.3.peg.1189"/>
<evidence type="ECO:0000256" key="2">
    <source>
        <dbReference type="ARBA" id="ARBA00010961"/>
    </source>
</evidence>
<dbReference type="GO" id="GO:0004803">
    <property type="term" value="F:transposase activity"/>
    <property type="evidence" value="ECO:0007669"/>
    <property type="project" value="UniProtKB-UniRule"/>
</dbReference>
<dbReference type="PANTHER" id="PTHR33217:SF5">
    <property type="entry name" value="MUTATOR FAMILY TRANSPOSASE"/>
    <property type="match status" value="1"/>
</dbReference>
<keyword evidence="5 6" id="KW-0233">DNA recombination</keyword>
<evidence type="ECO:0000256" key="3">
    <source>
        <dbReference type="ARBA" id="ARBA00022578"/>
    </source>
</evidence>
<dbReference type="InterPro" id="IPR001207">
    <property type="entry name" value="Transposase_mutator"/>
</dbReference>
<keyword evidence="3 6" id="KW-0815">Transposition</keyword>
<dbReference type="GO" id="GO:0006313">
    <property type="term" value="P:DNA transposition"/>
    <property type="evidence" value="ECO:0007669"/>
    <property type="project" value="UniProtKB-UniRule"/>
</dbReference>
<evidence type="ECO:0000256" key="5">
    <source>
        <dbReference type="ARBA" id="ARBA00023172"/>
    </source>
</evidence>
<keyword evidence="6" id="KW-0814">Transposable element</keyword>
<dbReference type="PANTHER" id="PTHR33217">
    <property type="entry name" value="TRANSPOSASE FOR INSERTION SEQUENCE ELEMENT IS1081"/>
    <property type="match status" value="1"/>
</dbReference>
<dbReference type="KEGG" id="dtx:ATSB10_11940"/>
<evidence type="ECO:0000256" key="1">
    <source>
        <dbReference type="ARBA" id="ARBA00002190"/>
    </source>
</evidence>
<keyword evidence="8" id="KW-1185">Reference proteome</keyword>
<evidence type="ECO:0000256" key="4">
    <source>
        <dbReference type="ARBA" id="ARBA00023125"/>
    </source>
</evidence>
<protein>
    <recommendedName>
        <fullName evidence="6">Mutator family transposase</fullName>
    </recommendedName>
</protein>
<name>A0A160N0D1_9GAMM</name>
<dbReference type="Proteomes" id="UP000077255">
    <property type="component" value="Chromosome"/>
</dbReference>